<dbReference type="HOGENOM" id="CLU_356088_0_0_1"/>
<dbReference type="eggNOG" id="ENOG502RKX6">
    <property type="taxonomic scope" value="Eukaryota"/>
</dbReference>
<evidence type="ECO:0000259" key="2">
    <source>
        <dbReference type="PROSITE" id="PS50181"/>
    </source>
</evidence>
<sequence>MGTPTMSGYFGLLPPELMRSVLDELNTVDVVSLMRSSKSLHSHVELELFRSKAARDDAMDWAICNAQHNIVRRLVDVYGASPSFFRGTVVMRNMTAGSRGRGRNAATILKARSTLVAVLKRSPDIETTMRVFTELGAVLDPGLCPRSEKDISEANFDLENLRTAWHQQKFTFARRMVSLPTKTEKQQQDKLAVLKYYFDTGRFSFRVEPSIVHSLPRFIRSDNDLPIVQFILLQDRLRLRRQDTTAREAGRDGNSGNAVLLDEAKPNDTQTNLDTEMTEPSLEIDVDNSVADRKAKSGGPASTEAPLTYPIVDRPERCGPHGAPLSPLSAAILCDAQNIFSLLLEHGADIDGPTLDFKKYGPTTHATHIPIFAAVQVFARRKRGAVVQDWIERCCRAGANINHMALCTLSGKHRPYQPVSSSLSYYAQGSAYPPSGCVYFWATPMDVYLDCLPLTYLRKRTVEPFDEDDNGYVRSVEVNMTELGLRGAVADCASLRAPPRLRDPDTSDIDAKLDSSTVNAKQRNTQVRPGPPLDVEMIYTGAATDPSLDMWRNWKRIVSPTTIEILLDRVTISGMAYPVASSYVEILKEAFGSGSGQEARLMSKYDGPAPESQFPSWTSGAESVGRRTLAMLLLCDDVNKSQSVQLHRYIVYAVRRADMLFMDKVLDNIEQVFSGPYSHIQVEGTFVASKRDDDVEYQCYLADHSKNPHINWHQQSPERMKDWTALHEICRLWNLQMVDYEKSRSNANVPDKPLPRFARELATTMKLLTTLVAHGLPPMQAAGNGLTPIAILSYDPESVLQPASTSLLNTIGDFMKTAMTLTEMKNSL</sequence>
<reference evidence="4" key="1">
    <citation type="journal article" date="2014" name="Genome Announc.">
        <title>Genome sequence of the pathogenic fungus Sporothrix schenckii (ATCC 58251).</title>
        <authorList>
            <person name="Cuomo C.A."/>
            <person name="Rodriguez-Del Valle N."/>
            <person name="Perez-Sanchez L."/>
            <person name="Abouelleil A."/>
            <person name="Goldberg J."/>
            <person name="Young S."/>
            <person name="Zeng Q."/>
            <person name="Birren B.W."/>
        </authorList>
    </citation>
    <scope>NUCLEOTIDE SEQUENCE [LARGE SCALE GENOMIC DNA]</scope>
    <source>
        <strain evidence="4">ATCC 58251 / de Perez 2211183</strain>
    </source>
</reference>
<dbReference type="PROSITE" id="PS50181">
    <property type="entry name" value="FBOX"/>
    <property type="match status" value="1"/>
</dbReference>
<evidence type="ECO:0000313" key="4">
    <source>
        <dbReference type="Proteomes" id="UP000018087"/>
    </source>
</evidence>
<name>U7PPU4_SPOS1</name>
<dbReference type="STRING" id="1391915.U7PPU4"/>
<dbReference type="AlphaFoldDB" id="U7PPU4"/>
<keyword evidence="4" id="KW-1185">Reference proteome</keyword>
<dbReference type="InterPro" id="IPR001810">
    <property type="entry name" value="F-box_dom"/>
</dbReference>
<organism evidence="3 4">
    <name type="scientific">Sporothrix schenckii (strain ATCC 58251 / de Perez 2211183)</name>
    <name type="common">Rose-picker's disease fungus</name>
    <dbReference type="NCBI Taxonomy" id="1391915"/>
    <lineage>
        <taxon>Eukaryota</taxon>
        <taxon>Fungi</taxon>
        <taxon>Dikarya</taxon>
        <taxon>Ascomycota</taxon>
        <taxon>Pezizomycotina</taxon>
        <taxon>Sordariomycetes</taxon>
        <taxon>Sordariomycetidae</taxon>
        <taxon>Ophiostomatales</taxon>
        <taxon>Ophiostomataceae</taxon>
        <taxon>Sporothrix</taxon>
    </lineage>
</organism>
<dbReference type="Pfam" id="PF00646">
    <property type="entry name" value="F-box"/>
    <property type="match status" value="1"/>
</dbReference>
<dbReference type="EMBL" id="KI440850">
    <property type="protein sequence ID" value="ERS96500.1"/>
    <property type="molecule type" value="Genomic_DNA"/>
</dbReference>
<evidence type="ECO:0000256" key="1">
    <source>
        <dbReference type="SAM" id="MobiDB-lite"/>
    </source>
</evidence>
<accession>U7PPU4</accession>
<feature type="domain" description="F-box" evidence="2">
    <location>
        <begin position="7"/>
        <end position="52"/>
    </location>
</feature>
<evidence type="ECO:0000313" key="3">
    <source>
        <dbReference type="EMBL" id="ERS96500.1"/>
    </source>
</evidence>
<proteinExistence type="predicted"/>
<feature type="region of interest" description="Disordered" evidence="1">
    <location>
        <begin position="243"/>
        <end position="274"/>
    </location>
</feature>
<protein>
    <recommendedName>
        <fullName evidence="2">F-box domain-containing protein</fullName>
    </recommendedName>
</protein>
<dbReference type="Proteomes" id="UP000018087">
    <property type="component" value="Unassembled WGS sequence"/>
</dbReference>
<gene>
    <name evidence="3" type="ORF">HMPREF1624_07416</name>
</gene>